<comment type="similarity">
    <text evidence="3">Belongs to the peptidase M1 family.</text>
</comment>
<dbReference type="Gene3D" id="2.60.40.1730">
    <property type="entry name" value="tricorn interacting facor f3 domain"/>
    <property type="match status" value="1"/>
</dbReference>
<dbReference type="Pfam" id="PF11838">
    <property type="entry name" value="ERAP1_C"/>
    <property type="match status" value="1"/>
</dbReference>
<dbReference type="Pfam" id="PF17900">
    <property type="entry name" value="Peptidase_M1_N"/>
    <property type="match status" value="1"/>
</dbReference>
<evidence type="ECO:0000256" key="2">
    <source>
        <dbReference type="ARBA" id="ARBA00004609"/>
    </source>
</evidence>
<dbReference type="SUPFAM" id="SSF55486">
    <property type="entry name" value="Metalloproteases ('zincins'), catalytic domain"/>
    <property type="match status" value="1"/>
</dbReference>
<dbReference type="InterPro" id="IPR024571">
    <property type="entry name" value="ERAP1-like_C_dom"/>
</dbReference>
<dbReference type="InterPro" id="IPR036397">
    <property type="entry name" value="RNaseH_sf"/>
</dbReference>
<proteinExistence type="inferred from homology"/>
<keyword evidence="10" id="KW-0449">Lipoprotein</keyword>
<keyword evidence="9" id="KW-0482">Metalloprotease</keyword>
<feature type="compositionally biased region" description="Acidic residues" evidence="11">
    <location>
        <begin position="12"/>
        <end position="25"/>
    </location>
</feature>
<evidence type="ECO:0000256" key="11">
    <source>
        <dbReference type="SAM" id="MobiDB-lite"/>
    </source>
</evidence>
<organism evidence="15 16">
    <name type="scientific">Periplaneta americana</name>
    <name type="common">American cockroach</name>
    <name type="synonym">Blatta americana</name>
    <dbReference type="NCBI Taxonomy" id="6978"/>
    <lineage>
        <taxon>Eukaryota</taxon>
        <taxon>Metazoa</taxon>
        <taxon>Ecdysozoa</taxon>
        <taxon>Arthropoda</taxon>
        <taxon>Hexapoda</taxon>
        <taxon>Insecta</taxon>
        <taxon>Pterygota</taxon>
        <taxon>Neoptera</taxon>
        <taxon>Polyneoptera</taxon>
        <taxon>Dictyoptera</taxon>
        <taxon>Blattodea</taxon>
        <taxon>Blattoidea</taxon>
        <taxon>Blattidae</taxon>
        <taxon>Blattinae</taxon>
        <taxon>Periplaneta</taxon>
    </lineage>
</organism>
<dbReference type="PANTHER" id="PTHR11533">
    <property type="entry name" value="PROTEASE M1 ZINC METALLOPROTEASE"/>
    <property type="match status" value="1"/>
</dbReference>
<dbReference type="InterPro" id="IPR014782">
    <property type="entry name" value="Peptidase_M1_dom"/>
</dbReference>
<evidence type="ECO:0000256" key="9">
    <source>
        <dbReference type="ARBA" id="ARBA00023049"/>
    </source>
</evidence>
<evidence type="ECO:0000259" key="14">
    <source>
        <dbReference type="Pfam" id="PF17900"/>
    </source>
</evidence>
<dbReference type="SUPFAM" id="SSF63737">
    <property type="entry name" value="Leukotriene A4 hydrolase N-terminal domain"/>
    <property type="match status" value="1"/>
</dbReference>
<evidence type="ECO:0000313" key="16">
    <source>
        <dbReference type="Proteomes" id="UP001148838"/>
    </source>
</evidence>
<keyword evidence="7" id="KW-0378">Hydrolase</keyword>
<dbReference type="Pfam" id="PF01433">
    <property type="entry name" value="Peptidase_M1"/>
    <property type="match status" value="1"/>
</dbReference>
<keyword evidence="5" id="KW-0645">Protease</keyword>
<dbReference type="InterPro" id="IPR045357">
    <property type="entry name" value="Aminopeptidase_N-like_N"/>
</dbReference>
<dbReference type="InterPro" id="IPR050344">
    <property type="entry name" value="Peptidase_M1_aminopeptidases"/>
</dbReference>
<dbReference type="Gene3D" id="3.30.420.10">
    <property type="entry name" value="Ribonuclease H-like superfamily/Ribonuclease H"/>
    <property type="match status" value="1"/>
</dbReference>
<evidence type="ECO:0000259" key="12">
    <source>
        <dbReference type="Pfam" id="PF01433"/>
    </source>
</evidence>
<dbReference type="CDD" id="cd09601">
    <property type="entry name" value="M1_APN-Q_like"/>
    <property type="match status" value="1"/>
</dbReference>
<comment type="cofactor">
    <cofactor evidence="1">
        <name>Zn(2+)</name>
        <dbReference type="ChEBI" id="CHEBI:29105"/>
    </cofactor>
</comment>
<keyword evidence="4" id="KW-0472">Membrane</keyword>
<sequence length="1019" mass="118187">MTDDLYKTSLHDDDDDDDDDYDYDDDDARMVQCNTSTSSVKLHMKDLEIFEENVKVLSKDHKLINVTSHEYVPEYDFYVMNLEEPLEAGEQYVLFIPYRGQLTEGLVGYYRSRYEDRSTGETRWLAVTQFESTDARRALPCFDEPSFKAKFKVSLGRPKHLSSCSNMPLIKTEEIEGMPNWEWDRFAQSEIMSTYLVAFMVSDFKYRISEPIPGTNVTFRIWARPDALQQTEFAGQVGPQVLHFYEQFFDVKYPLPKQDMVAIPDFSSGAMENWGLITYRETALLYAPNVTSDASKQSIATVISHELAHQWFGNLVTMKWWTDLWLNEGFATYVSALGVNKVHPEWNSLDAEHVESVLTVFTFDALQSSHPVSIAIENPNHIGQIFDSISYKKGSYLLRMMSLFLGQEVFRMGVSNYLKAHRFSNAEQDDLWQSLTEEAHRVGVLPRDMNVKMIMDTWTLQTGYPVITVTRDYEEGTAIINQRRFLSHTDAEEKQKSCWIAPLSYTSQSEADFNTTVPKAWTSCDHDTKITDMPGKDQWLILNIKITGLYRVHYDDQNWALISDSLNSDQFSSIGLLNRCVDEQLGGIVTEHWGRAYKRQWARRRKSELAGDGRNNGQESGRVGGHLVDDALALAWTGEIQYLTALNILNYLQQEIEYLPWKAAFSNINVLNRLMRRTIGYGSFRGDSKGEVNRMISTIDGMTMKHPVKCDWPPRSPDLTPLNFLLWGFMKEKMNSTEITDRDHLIQRINAAATDIRLRNGLLDLVHSADYVRKLLAPLYKNIDDISNLPKTMDLQKVRHHNLIVTWACRLQMGECLEQARTLFKTWMETKDPDTENPIPRDLRSLVYCTALKYGGENEWKFAWQRYLNSNVGTEKIILLSQLGCTREPWLLRRYLEWILNEESGIRRQDSWIVFKSIAGNEVGFQLAKEFFIQRITHLHKYYGPKASQVSRYITVLANQMYREDELKEFMDFMNTNEKYLKLSAFAVKQALESVRINIQWHKKHYETFVTTLMNYATQ</sequence>
<protein>
    <recommendedName>
        <fullName evidence="17">Aminopeptidase</fullName>
    </recommendedName>
</protein>
<feature type="domain" description="ERAP1-like C-terminal" evidence="13">
    <location>
        <begin position="769"/>
        <end position="996"/>
    </location>
</feature>
<evidence type="ECO:0000313" key="15">
    <source>
        <dbReference type="EMBL" id="KAJ4447858.1"/>
    </source>
</evidence>
<accession>A0ABQ8TPS6</accession>
<evidence type="ECO:0000256" key="5">
    <source>
        <dbReference type="ARBA" id="ARBA00022670"/>
    </source>
</evidence>
<keyword evidence="6" id="KW-0479">Metal-binding</keyword>
<feature type="domain" description="Aminopeptidase N-like N-terminal" evidence="14">
    <location>
        <begin position="31"/>
        <end position="196"/>
    </location>
</feature>
<feature type="region of interest" description="Disordered" evidence="11">
    <location>
        <begin position="1"/>
        <end position="25"/>
    </location>
</feature>
<dbReference type="PRINTS" id="PR00756">
    <property type="entry name" value="ALADIPTASE"/>
</dbReference>
<evidence type="ECO:0000256" key="4">
    <source>
        <dbReference type="ARBA" id="ARBA00022622"/>
    </source>
</evidence>
<evidence type="ECO:0000256" key="7">
    <source>
        <dbReference type="ARBA" id="ARBA00022801"/>
    </source>
</evidence>
<comment type="subcellular location">
    <subcellularLocation>
        <location evidence="2">Cell membrane</location>
        <topology evidence="2">Lipid-anchor</topology>
        <topology evidence="2">GPI-anchor</topology>
    </subcellularLocation>
</comment>
<evidence type="ECO:0000259" key="13">
    <source>
        <dbReference type="Pfam" id="PF11838"/>
    </source>
</evidence>
<feature type="compositionally biased region" description="Basic and acidic residues" evidence="11">
    <location>
        <begin position="1"/>
        <end position="11"/>
    </location>
</feature>
<evidence type="ECO:0000256" key="10">
    <source>
        <dbReference type="ARBA" id="ARBA00023288"/>
    </source>
</evidence>
<keyword evidence="8" id="KW-0862">Zinc</keyword>
<keyword evidence="4" id="KW-0336">GPI-anchor</keyword>
<comment type="caution">
    <text evidence="15">The sequence shown here is derived from an EMBL/GenBank/DDBJ whole genome shotgun (WGS) entry which is preliminary data.</text>
</comment>
<evidence type="ECO:0008006" key="17">
    <source>
        <dbReference type="Google" id="ProtNLM"/>
    </source>
</evidence>
<keyword evidence="16" id="KW-1185">Reference proteome</keyword>
<dbReference type="InterPro" id="IPR034016">
    <property type="entry name" value="M1_APN-typ"/>
</dbReference>
<dbReference type="InterPro" id="IPR001930">
    <property type="entry name" value="Peptidase_M1"/>
</dbReference>
<evidence type="ECO:0000256" key="3">
    <source>
        <dbReference type="ARBA" id="ARBA00010136"/>
    </source>
</evidence>
<evidence type="ECO:0000256" key="6">
    <source>
        <dbReference type="ARBA" id="ARBA00022723"/>
    </source>
</evidence>
<dbReference type="Gene3D" id="1.25.50.20">
    <property type="match status" value="1"/>
</dbReference>
<name>A0ABQ8TPS6_PERAM</name>
<evidence type="ECO:0000256" key="8">
    <source>
        <dbReference type="ARBA" id="ARBA00022833"/>
    </source>
</evidence>
<dbReference type="PANTHER" id="PTHR11533:SF253">
    <property type="entry name" value="AMINOPEPTIDASE-RELATED"/>
    <property type="match status" value="1"/>
</dbReference>
<dbReference type="Gene3D" id="2.60.40.1910">
    <property type="match status" value="1"/>
</dbReference>
<reference evidence="15 16" key="1">
    <citation type="journal article" date="2022" name="Allergy">
        <title>Genome assembly and annotation of Periplaneta americana reveal a comprehensive cockroach allergen profile.</title>
        <authorList>
            <person name="Wang L."/>
            <person name="Xiong Q."/>
            <person name="Saelim N."/>
            <person name="Wang L."/>
            <person name="Nong W."/>
            <person name="Wan A.T."/>
            <person name="Shi M."/>
            <person name="Liu X."/>
            <person name="Cao Q."/>
            <person name="Hui J.H.L."/>
            <person name="Sookrung N."/>
            <person name="Leung T.F."/>
            <person name="Tungtrongchitr A."/>
            <person name="Tsui S.K.W."/>
        </authorList>
    </citation>
    <scope>NUCLEOTIDE SEQUENCE [LARGE SCALE GENOMIC DNA]</scope>
    <source>
        <strain evidence="15">PWHHKU_190912</strain>
    </source>
</reference>
<dbReference type="Gene3D" id="1.10.390.10">
    <property type="entry name" value="Neutral Protease Domain 2"/>
    <property type="match status" value="1"/>
</dbReference>
<dbReference type="EMBL" id="JAJSOF020000005">
    <property type="protein sequence ID" value="KAJ4447858.1"/>
    <property type="molecule type" value="Genomic_DNA"/>
</dbReference>
<dbReference type="InterPro" id="IPR042097">
    <property type="entry name" value="Aminopeptidase_N-like_N_sf"/>
</dbReference>
<keyword evidence="4" id="KW-0325">Glycoprotein</keyword>
<feature type="domain" description="Peptidase M1 membrane alanine aminopeptidase" evidence="12">
    <location>
        <begin position="237"/>
        <end position="458"/>
    </location>
</feature>
<gene>
    <name evidence="15" type="ORF">ANN_09867</name>
</gene>
<evidence type="ECO:0000256" key="1">
    <source>
        <dbReference type="ARBA" id="ARBA00001947"/>
    </source>
</evidence>
<dbReference type="InterPro" id="IPR027268">
    <property type="entry name" value="Peptidase_M4/M1_CTD_sf"/>
</dbReference>
<dbReference type="Proteomes" id="UP001148838">
    <property type="component" value="Unassembled WGS sequence"/>
</dbReference>